<dbReference type="AlphaFoldDB" id="A0A9Q3CD31"/>
<gene>
    <name evidence="2" type="ORF">O181_020695</name>
</gene>
<sequence>MILQPLSVMFFAAKSCAVLVGDSQTPSFPSSSHIPSLNSHKSLLSSRDKVFKEIEDFREDNSVYSLHPFFGNMDLPPSSYNESLEEFWDEEEEPEEVKTVIKLVPSAYHQYSDVFSKVK</sequence>
<comment type="caution">
    <text evidence="2">The sequence shown here is derived from an EMBL/GenBank/DDBJ whole genome shotgun (WGS) entry which is preliminary data.</text>
</comment>
<evidence type="ECO:0000313" key="3">
    <source>
        <dbReference type="Proteomes" id="UP000765509"/>
    </source>
</evidence>
<feature type="chain" id="PRO_5040499234" evidence="1">
    <location>
        <begin position="18"/>
        <end position="119"/>
    </location>
</feature>
<proteinExistence type="predicted"/>
<dbReference type="EMBL" id="AVOT02006196">
    <property type="protein sequence ID" value="MBW0480980.1"/>
    <property type="molecule type" value="Genomic_DNA"/>
</dbReference>
<protein>
    <submittedName>
        <fullName evidence="2">Uncharacterized protein</fullName>
    </submittedName>
</protein>
<keyword evidence="3" id="KW-1185">Reference proteome</keyword>
<organism evidence="2 3">
    <name type="scientific">Austropuccinia psidii MF-1</name>
    <dbReference type="NCBI Taxonomy" id="1389203"/>
    <lineage>
        <taxon>Eukaryota</taxon>
        <taxon>Fungi</taxon>
        <taxon>Dikarya</taxon>
        <taxon>Basidiomycota</taxon>
        <taxon>Pucciniomycotina</taxon>
        <taxon>Pucciniomycetes</taxon>
        <taxon>Pucciniales</taxon>
        <taxon>Sphaerophragmiaceae</taxon>
        <taxon>Austropuccinia</taxon>
    </lineage>
</organism>
<evidence type="ECO:0000313" key="2">
    <source>
        <dbReference type="EMBL" id="MBW0480980.1"/>
    </source>
</evidence>
<name>A0A9Q3CD31_9BASI</name>
<reference evidence="2" key="1">
    <citation type="submission" date="2021-03" db="EMBL/GenBank/DDBJ databases">
        <title>Draft genome sequence of rust myrtle Austropuccinia psidii MF-1, a brazilian biotype.</title>
        <authorList>
            <person name="Quecine M.C."/>
            <person name="Pachon D.M.R."/>
            <person name="Bonatelli M.L."/>
            <person name="Correr F.H."/>
            <person name="Franceschini L.M."/>
            <person name="Leite T.F."/>
            <person name="Margarido G.R.A."/>
            <person name="Almeida C.A."/>
            <person name="Ferrarezi J.A."/>
            <person name="Labate C.A."/>
        </authorList>
    </citation>
    <scope>NUCLEOTIDE SEQUENCE</scope>
    <source>
        <strain evidence="2">MF-1</strain>
    </source>
</reference>
<feature type="signal peptide" evidence="1">
    <location>
        <begin position="1"/>
        <end position="17"/>
    </location>
</feature>
<dbReference type="Proteomes" id="UP000765509">
    <property type="component" value="Unassembled WGS sequence"/>
</dbReference>
<evidence type="ECO:0000256" key="1">
    <source>
        <dbReference type="SAM" id="SignalP"/>
    </source>
</evidence>
<dbReference type="OrthoDB" id="2684341at2759"/>
<accession>A0A9Q3CD31</accession>
<keyword evidence="1" id="KW-0732">Signal</keyword>